<proteinExistence type="predicted"/>
<name>A0ABR6CAP7_9HYPH</name>
<evidence type="ECO:0000313" key="1">
    <source>
        <dbReference type="EMBL" id="MBA9021703.1"/>
    </source>
</evidence>
<dbReference type="RefSeq" id="WP_182574881.1">
    <property type="nucleotide sequence ID" value="NZ_JACJHY010000018.1"/>
</dbReference>
<comment type="caution">
    <text evidence="1">The sequence shown here is derived from an EMBL/GenBank/DDBJ whole genome shotgun (WGS) entry which is preliminary data.</text>
</comment>
<keyword evidence="2" id="KW-1185">Reference proteome</keyword>
<sequence length="86" mass="9462">MNTFNAIDLIPAIAAIRDDVLVSRVWVECGPISLLDRIFEDVVFEGETCRVGLEYAIVPAAELEGLADILDTIRRQMGIAFIAARV</sequence>
<dbReference type="Proteomes" id="UP000587524">
    <property type="component" value="Unassembled WGS sequence"/>
</dbReference>
<protein>
    <submittedName>
        <fullName evidence="1">Uncharacterized protein</fullName>
    </submittedName>
</protein>
<organism evidence="1 2">
    <name type="scientific">Aminobacter ciceronei</name>
    <dbReference type="NCBI Taxonomy" id="150723"/>
    <lineage>
        <taxon>Bacteria</taxon>
        <taxon>Pseudomonadati</taxon>
        <taxon>Pseudomonadota</taxon>
        <taxon>Alphaproteobacteria</taxon>
        <taxon>Hyphomicrobiales</taxon>
        <taxon>Phyllobacteriaceae</taxon>
        <taxon>Aminobacter</taxon>
    </lineage>
</organism>
<dbReference type="EMBL" id="JACJHZ010000018">
    <property type="protein sequence ID" value="MBA9021703.1"/>
    <property type="molecule type" value="Genomic_DNA"/>
</dbReference>
<reference evidence="1 2" key="1">
    <citation type="submission" date="2020-08" db="EMBL/GenBank/DDBJ databases">
        <title>Genomic Encyclopedia of Type Strains, Phase IV (KMG-IV): sequencing the most valuable type-strain genomes for metagenomic binning, comparative biology and taxonomic classification.</title>
        <authorList>
            <person name="Goeker M."/>
        </authorList>
    </citation>
    <scope>NUCLEOTIDE SEQUENCE [LARGE SCALE GENOMIC DNA]</scope>
    <source>
        <strain evidence="1 2">DSM 17455</strain>
    </source>
</reference>
<evidence type="ECO:0000313" key="2">
    <source>
        <dbReference type="Proteomes" id="UP000587524"/>
    </source>
</evidence>
<gene>
    <name evidence="1" type="ORF">HNQ97_003712</name>
</gene>
<accession>A0ABR6CAP7</accession>